<reference evidence="1 2" key="1">
    <citation type="submission" date="2019-02" db="EMBL/GenBank/DDBJ databases">
        <title>Genomic Encyclopedia of Type Strains, Phase IV (KMG-IV): sequencing the most valuable type-strain genomes for metagenomic binning, comparative biology and taxonomic classification.</title>
        <authorList>
            <person name="Goeker M."/>
        </authorList>
    </citation>
    <scope>NUCLEOTIDE SEQUENCE [LARGE SCALE GENOMIC DNA]</scope>
    <source>
        <strain evidence="1 2">DSM 16618</strain>
    </source>
</reference>
<gene>
    <name evidence="1" type="ORF">EV679_1427</name>
</gene>
<evidence type="ECO:0000313" key="1">
    <source>
        <dbReference type="EMBL" id="RZS70039.1"/>
    </source>
</evidence>
<organism evidence="1 2">
    <name type="scientific">Kerstersia gyiorum</name>
    <dbReference type="NCBI Taxonomy" id="206506"/>
    <lineage>
        <taxon>Bacteria</taxon>
        <taxon>Pseudomonadati</taxon>
        <taxon>Pseudomonadota</taxon>
        <taxon>Betaproteobacteria</taxon>
        <taxon>Burkholderiales</taxon>
        <taxon>Alcaligenaceae</taxon>
        <taxon>Kerstersia</taxon>
    </lineage>
</organism>
<dbReference type="InterPro" id="IPR018777">
    <property type="entry name" value="Replication_initiator_prot_A"/>
</dbReference>
<evidence type="ECO:0000313" key="2">
    <source>
        <dbReference type="Proteomes" id="UP000292039"/>
    </source>
</evidence>
<accession>A0A4Q7MNL0</accession>
<name>A0A4Q7MNL0_9BURK</name>
<sequence length="340" mass="38999">MRRASYQVFQHYVLELARNHELMFTVLNVAHSECAAEEALARLDVDDREQSDFFVADILDPAPKNDVVSMEHPIFALRAGDMKVRRYERNGHTLTVFPGATGCATIHDKDLWIYCISQLVEAGNRGREITTTVRFTAFDFLTATHRDTSGRAYERMVEMLRRLKGTVVETSIETAGLRERNGFGLIEGWRVIERAQDNGRMMAVEVDLPRWLFRSVQTKRVLTLSNAYFRLRKPLDRRIYELARKHCGEQARWRITLAVLHQKSGSTGPLRRFRFDLKMLAESGNLPDYLMAVDVKRDMVTFYANGPKGKLAEVKDMLAGRSHASLAAHQKIRSPRSRGR</sequence>
<protein>
    <submittedName>
        <fullName evidence="1">Plasmid replication initiation protein</fullName>
    </submittedName>
</protein>
<proteinExistence type="predicted"/>
<dbReference type="Proteomes" id="UP000292039">
    <property type="component" value="Unassembled WGS sequence"/>
</dbReference>
<comment type="caution">
    <text evidence="1">The sequence shown here is derived from an EMBL/GenBank/DDBJ whole genome shotgun (WGS) entry which is preliminary data.</text>
</comment>
<dbReference type="AlphaFoldDB" id="A0A4Q7MNL0"/>
<dbReference type="EMBL" id="SGWZ01000002">
    <property type="protein sequence ID" value="RZS70039.1"/>
    <property type="molecule type" value="Genomic_DNA"/>
</dbReference>
<dbReference type="Pfam" id="PF10134">
    <property type="entry name" value="RPA"/>
    <property type="match status" value="1"/>
</dbReference>